<evidence type="ECO:0000256" key="6">
    <source>
        <dbReference type="ARBA" id="ARBA00023163"/>
    </source>
</evidence>
<dbReference type="Pfam" id="PF00105">
    <property type="entry name" value="zf-C4"/>
    <property type="match status" value="1"/>
</dbReference>
<evidence type="ECO:0000256" key="1">
    <source>
        <dbReference type="ARBA" id="ARBA00022723"/>
    </source>
</evidence>
<dbReference type="GeneID" id="102809252"/>
<organism evidence="10 11">
    <name type="scientific">Saccoglossus kowalevskii</name>
    <name type="common">Acorn worm</name>
    <dbReference type="NCBI Taxonomy" id="10224"/>
    <lineage>
        <taxon>Eukaryota</taxon>
        <taxon>Metazoa</taxon>
        <taxon>Hemichordata</taxon>
        <taxon>Enteropneusta</taxon>
        <taxon>Harrimaniidae</taxon>
        <taxon>Saccoglossus</taxon>
    </lineage>
</organism>
<feature type="domain" description="Nuclear receptor" evidence="9">
    <location>
        <begin position="13"/>
        <end position="88"/>
    </location>
</feature>
<evidence type="ECO:0000259" key="9">
    <source>
        <dbReference type="PROSITE" id="PS51030"/>
    </source>
</evidence>
<dbReference type="InterPro" id="IPR013088">
    <property type="entry name" value="Znf_NHR/GATA"/>
</dbReference>
<dbReference type="PROSITE" id="PS00031">
    <property type="entry name" value="NUCLEAR_REC_DBD_1"/>
    <property type="match status" value="1"/>
</dbReference>
<keyword evidence="3" id="KW-0862">Zinc</keyword>
<proteinExistence type="predicted"/>
<sequence>MAPQNKYTSDYSQLRCLVCSDKASGLHYGVVSCESCKSFFGRKIKSKAKFTCEEGGNCVMDLYTRRHCPACRLQKCLTVGMKPERVWDDKRLETRKPLVRKARKKKEASPVPVVMNPESTCSSIEDDLYMELTEDQLDIIDTIHQGLENSRKAHKEILVSTKH</sequence>
<name>A0ABM0M306_SACKO</name>
<evidence type="ECO:0000256" key="2">
    <source>
        <dbReference type="ARBA" id="ARBA00022771"/>
    </source>
</evidence>
<keyword evidence="1" id="KW-0479">Metal-binding</keyword>
<reference evidence="11" key="1">
    <citation type="submission" date="2025-08" db="UniProtKB">
        <authorList>
            <consortium name="RefSeq"/>
        </authorList>
    </citation>
    <scope>IDENTIFICATION</scope>
    <source>
        <tissue evidence="11">Testes</tissue>
    </source>
</reference>
<dbReference type="PRINTS" id="PR00047">
    <property type="entry name" value="STROIDFINGER"/>
</dbReference>
<keyword evidence="4" id="KW-0805">Transcription regulation</keyword>
<dbReference type="CDD" id="cd06916">
    <property type="entry name" value="NR_DBD_like"/>
    <property type="match status" value="1"/>
</dbReference>
<dbReference type="Proteomes" id="UP000694865">
    <property type="component" value="Unplaced"/>
</dbReference>
<dbReference type="SMART" id="SM00399">
    <property type="entry name" value="ZnF_C4"/>
    <property type="match status" value="1"/>
</dbReference>
<keyword evidence="5" id="KW-0238">DNA-binding</keyword>
<dbReference type="PROSITE" id="PS51257">
    <property type="entry name" value="PROKAR_LIPOPROTEIN"/>
    <property type="match status" value="1"/>
</dbReference>
<evidence type="ECO:0000256" key="4">
    <source>
        <dbReference type="ARBA" id="ARBA00023015"/>
    </source>
</evidence>
<protein>
    <submittedName>
        <fullName evidence="11">Vitamin D3 receptor A-like</fullName>
    </submittedName>
</protein>
<feature type="non-terminal residue" evidence="11">
    <location>
        <position position="163"/>
    </location>
</feature>
<evidence type="ECO:0000256" key="8">
    <source>
        <dbReference type="ARBA" id="ARBA00023242"/>
    </source>
</evidence>
<dbReference type="RefSeq" id="XP_006814397.1">
    <property type="nucleotide sequence ID" value="XM_006814334.1"/>
</dbReference>
<keyword evidence="6" id="KW-0804">Transcription</keyword>
<accession>A0ABM0M306</accession>
<dbReference type="PANTHER" id="PTHR24082">
    <property type="entry name" value="NUCLEAR HORMONE RECEPTOR"/>
    <property type="match status" value="1"/>
</dbReference>
<dbReference type="PANTHER" id="PTHR24082:SF507">
    <property type="entry name" value="BILE ACID RECEPTOR-RELATED"/>
    <property type="match status" value="1"/>
</dbReference>
<keyword evidence="2" id="KW-0863">Zinc-finger</keyword>
<evidence type="ECO:0000256" key="7">
    <source>
        <dbReference type="ARBA" id="ARBA00023170"/>
    </source>
</evidence>
<dbReference type="PROSITE" id="PS51030">
    <property type="entry name" value="NUCLEAR_REC_DBD_2"/>
    <property type="match status" value="1"/>
</dbReference>
<evidence type="ECO:0000313" key="11">
    <source>
        <dbReference type="RefSeq" id="XP_006814397.1"/>
    </source>
</evidence>
<dbReference type="InterPro" id="IPR001628">
    <property type="entry name" value="Znf_hrmn_rcpt"/>
</dbReference>
<keyword evidence="8" id="KW-0539">Nucleus</keyword>
<dbReference type="SUPFAM" id="SSF57716">
    <property type="entry name" value="Glucocorticoid receptor-like (DNA-binding domain)"/>
    <property type="match status" value="1"/>
</dbReference>
<evidence type="ECO:0000256" key="3">
    <source>
        <dbReference type="ARBA" id="ARBA00022833"/>
    </source>
</evidence>
<keyword evidence="10" id="KW-1185">Reference proteome</keyword>
<dbReference type="InterPro" id="IPR050234">
    <property type="entry name" value="Nuclear_hormone_rcpt_NR1"/>
</dbReference>
<evidence type="ECO:0000313" key="10">
    <source>
        <dbReference type="Proteomes" id="UP000694865"/>
    </source>
</evidence>
<evidence type="ECO:0000256" key="5">
    <source>
        <dbReference type="ARBA" id="ARBA00023125"/>
    </source>
</evidence>
<keyword evidence="7" id="KW-0675">Receptor</keyword>
<gene>
    <name evidence="11" type="primary">LOC102809252</name>
</gene>
<dbReference type="Gene3D" id="3.30.50.10">
    <property type="entry name" value="Erythroid Transcription Factor GATA-1, subunit A"/>
    <property type="match status" value="1"/>
</dbReference>